<dbReference type="RefSeq" id="WP_318600817.1">
    <property type="nucleotide sequence ID" value="NZ_JAWSTH010000131.1"/>
</dbReference>
<feature type="transmembrane region" description="Helical" evidence="1">
    <location>
        <begin position="12"/>
        <end position="31"/>
    </location>
</feature>
<accession>A0ABU4HY86</accession>
<dbReference type="EMBL" id="JAWSTH010000131">
    <property type="protein sequence ID" value="MDW5598292.1"/>
    <property type="molecule type" value="Genomic_DNA"/>
</dbReference>
<keyword evidence="1" id="KW-0472">Membrane</keyword>
<feature type="transmembrane region" description="Helical" evidence="1">
    <location>
        <begin position="98"/>
        <end position="121"/>
    </location>
</feature>
<keyword evidence="3" id="KW-1185">Reference proteome</keyword>
<gene>
    <name evidence="2" type="ORF">R7226_28295</name>
</gene>
<dbReference type="PANTHER" id="PTHR37309">
    <property type="entry name" value="SLR0284 PROTEIN"/>
    <property type="match status" value="1"/>
</dbReference>
<dbReference type="InterPro" id="IPR017850">
    <property type="entry name" value="Alkaline_phosphatase_core_sf"/>
</dbReference>
<evidence type="ECO:0000313" key="2">
    <source>
        <dbReference type="EMBL" id="MDW5598292.1"/>
    </source>
</evidence>
<dbReference type="PANTHER" id="PTHR37309:SF1">
    <property type="entry name" value="SLR0284 PROTEIN"/>
    <property type="match status" value="1"/>
</dbReference>
<keyword evidence="1" id="KW-1133">Transmembrane helix</keyword>
<reference evidence="3" key="1">
    <citation type="submission" date="2023-07" db="EMBL/GenBank/DDBJ databases">
        <title>Conexibacter stalactiti sp. nov., isolated from stalactites in a lava cave and emended description of the genus Conexibacter.</title>
        <authorList>
            <person name="Lee S.D."/>
        </authorList>
    </citation>
    <scope>NUCLEOTIDE SEQUENCE [LARGE SCALE GENOMIC DNA]</scope>
    <source>
        <strain evidence="3">KCTC 39840</strain>
    </source>
</reference>
<dbReference type="Pfam" id="PF01663">
    <property type="entry name" value="Phosphodiest"/>
    <property type="match status" value="1"/>
</dbReference>
<dbReference type="Proteomes" id="UP001284601">
    <property type="component" value="Unassembled WGS sequence"/>
</dbReference>
<keyword evidence="1" id="KW-0812">Transmembrane</keyword>
<dbReference type="SUPFAM" id="SSF53649">
    <property type="entry name" value="Alkaline phosphatase-like"/>
    <property type="match status" value="1"/>
</dbReference>
<evidence type="ECO:0000256" key="1">
    <source>
        <dbReference type="SAM" id="Phobius"/>
    </source>
</evidence>
<sequence>MRNGSLHRIGRLASVTLLDAILLLLLAAVLPGFSADGFGAALALAVLLGLANALVWPLMIRFALPFTVLTLGLGALVLNGLVLLAIAEIDYGVHVRGLGSAIVVTLALTVLSAVSNAILALDNGDLWYRHVVIRQLKRTKLAVESETPGLLFLEIDGLAHEVLRRALRDGNAPALAHWVHDGSHRLERWETDWSSQTGACQAGILHGDNHDMPAFRWWEKDRGKAIVTNHPRDAAELERRHSDGRGLLHADGASRANILSGDAPHSMLTMSTVLDRKRQGRLGQDYFAYFASPYGVALTFMRCLGEIVSEKASAIQQKRRDVRPRIDRGGSYPLMRAFGTVIQLDLQVAAVTADVLAGRPVVYTTFLAYDEVAHHSGVERPDTLAVLRRVDRAIARIASAVEHAPRPYELVVLADHGQSQGATFLQRYDESLEQLVRRVVENGEAKVAAATAESDESRGQLRAGIAELGTRPGVTGRAAKALADRQEKAQLPPGEEPPEIAVMASGNLGLISFPREQGRVTLEQIEQRRPGLLDELRNHDGIGFVLVRSERDGAVALGPRGRHLLDRGVVEGEDPLAPFGPRAADHVRRTDGFSHCPDIVVNSRYWSAVDEVAAFEELVGSHGGLGGAQALPFVLHPASLLWPDGDQVVGSGTVHRIFCGWLHQLGHDGYEPFRPDAEDPAFK</sequence>
<comment type="caution">
    <text evidence="2">The sequence shown here is derived from an EMBL/GenBank/DDBJ whole genome shotgun (WGS) entry which is preliminary data.</text>
</comment>
<dbReference type="InterPro" id="IPR007165">
    <property type="entry name" value="Phage_holin_4_2"/>
</dbReference>
<feature type="transmembrane region" description="Helical" evidence="1">
    <location>
        <begin position="286"/>
        <end position="308"/>
    </location>
</feature>
<evidence type="ECO:0000313" key="3">
    <source>
        <dbReference type="Proteomes" id="UP001284601"/>
    </source>
</evidence>
<organism evidence="2 3">
    <name type="scientific">Conexibacter stalactiti</name>
    <dbReference type="NCBI Taxonomy" id="1940611"/>
    <lineage>
        <taxon>Bacteria</taxon>
        <taxon>Bacillati</taxon>
        <taxon>Actinomycetota</taxon>
        <taxon>Thermoleophilia</taxon>
        <taxon>Solirubrobacterales</taxon>
        <taxon>Conexibacteraceae</taxon>
        <taxon>Conexibacter</taxon>
    </lineage>
</organism>
<reference evidence="2 3" key="2">
    <citation type="submission" date="2023-10" db="EMBL/GenBank/DDBJ databases">
        <authorList>
            <person name="Han X.F."/>
        </authorList>
    </citation>
    <scope>NUCLEOTIDE SEQUENCE [LARGE SCALE GENOMIC DNA]</scope>
    <source>
        <strain evidence="2 3">KCTC 39840</strain>
    </source>
</reference>
<dbReference type="Pfam" id="PF04020">
    <property type="entry name" value="Phage_holin_4_2"/>
    <property type="match status" value="1"/>
</dbReference>
<name>A0ABU4HY86_9ACTN</name>
<feature type="transmembrane region" description="Helical" evidence="1">
    <location>
        <begin position="37"/>
        <end position="55"/>
    </location>
</feature>
<dbReference type="InterPro" id="IPR002591">
    <property type="entry name" value="Phosphodiest/P_Trfase"/>
</dbReference>
<feature type="transmembrane region" description="Helical" evidence="1">
    <location>
        <begin position="62"/>
        <end position="86"/>
    </location>
</feature>
<proteinExistence type="predicted"/>
<protein>
    <submittedName>
        <fullName evidence="2">Phage holin family protein</fullName>
    </submittedName>
</protein>
<dbReference type="Gene3D" id="3.40.720.10">
    <property type="entry name" value="Alkaline Phosphatase, subunit A"/>
    <property type="match status" value="1"/>
</dbReference>